<keyword evidence="4" id="KW-0378">Hydrolase</keyword>
<dbReference type="Gene3D" id="1.20.1540.10">
    <property type="entry name" value="Rhomboid-like"/>
    <property type="match status" value="1"/>
</dbReference>
<feature type="transmembrane region" description="Helical" evidence="7">
    <location>
        <begin position="215"/>
        <end position="234"/>
    </location>
</feature>
<evidence type="ECO:0000256" key="7">
    <source>
        <dbReference type="SAM" id="Phobius"/>
    </source>
</evidence>
<organism evidence="9 10">
    <name type="scientific">Streptomyces antimicrobicus</name>
    <dbReference type="NCBI Taxonomy" id="2883108"/>
    <lineage>
        <taxon>Bacteria</taxon>
        <taxon>Bacillati</taxon>
        <taxon>Actinomycetota</taxon>
        <taxon>Actinomycetes</taxon>
        <taxon>Kitasatosporales</taxon>
        <taxon>Streptomycetaceae</taxon>
        <taxon>Streptomyces</taxon>
    </lineage>
</organism>
<feature type="transmembrane region" description="Helical" evidence="7">
    <location>
        <begin position="20"/>
        <end position="43"/>
    </location>
</feature>
<dbReference type="GO" id="GO:0006508">
    <property type="term" value="P:proteolysis"/>
    <property type="evidence" value="ECO:0007669"/>
    <property type="project" value="UniProtKB-KW"/>
</dbReference>
<feature type="domain" description="Peptidase S54 rhomboid" evidence="8">
    <location>
        <begin position="66"/>
        <end position="204"/>
    </location>
</feature>
<dbReference type="SUPFAM" id="SSF144091">
    <property type="entry name" value="Rhomboid-like"/>
    <property type="match status" value="1"/>
</dbReference>
<comment type="subcellular location">
    <subcellularLocation>
        <location evidence="1">Membrane</location>
        <topology evidence="1">Multi-pass membrane protein</topology>
    </subcellularLocation>
</comment>
<proteinExistence type="inferred from homology"/>
<feature type="transmembrane region" description="Helical" evidence="7">
    <location>
        <begin position="107"/>
        <end position="125"/>
    </location>
</feature>
<name>A0ABS8B0K8_9ACTN</name>
<evidence type="ECO:0000256" key="6">
    <source>
        <dbReference type="ARBA" id="ARBA00023136"/>
    </source>
</evidence>
<evidence type="ECO:0000256" key="1">
    <source>
        <dbReference type="ARBA" id="ARBA00004141"/>
    </source>
</evidence>
<reference evidence="9 10" key="1">
    <citation type="submission" date="2021-10" db="EMBL/GenBank/DDBJ databases">
        <title>Streptomyces sp. strain SMC 277, a novel streptomycete isolated from soil.</title>
        <authorList>
            <person name="Chanama M."/>
        </authorList>
    </citation>
    <scope>NUCLEOTIDE SEQUENCE [LARGE SCALE GENOMIC DNA]</scope>
    <source>
        <strain evidence="9 10">SMC 277</strain>
    </source>
</reference>
<feature type="transmembrane region" description="Helical" evidence="7">
    <location>
        <begin position="160"/>
        <end position="177"/>
    </location>
</feature>
<protein>
    <submittedName>
        <fullName evidence="9">Rhomboid family intramembrane serine protease</fullName>
    </submittedName>
</protein>
<gene>
    <name evidence="9" type="ORF">LG632_01735</name>
</gene>
<dbReference type="Pfam" id="PF01694">
    <property type="entry name" value="Rhomboid"/>
    <property type="match status" value="1"/>
</dbReference>
<dbReference type="PANTHER" id="PTHR43731:SF14">
    <property type="entry name" value="PRESENILIN-ASSOCIATED RHOMBOID-LIKE PROTEIN, MITOCHONDRIAL"/>
    <property type="match status" value="1"/>
</dbReference>
<feature type="transmembrane region" description="Helical" evidence="7">
    <location>
        <begin position="131"/>
        <end position="148"/>
    </location>
</feature>
<sequence length="240" mass="24660">MDSGAAAPDTGSRSARDPRLVTKALVALNTAVFLAVLAAPGLLRPGELLGRYAETLGGPVHGVATGEYHRLLTSVFLHQEWWHLASNMIGLWFLGGPLEAALGRARFLALYLLSGLGGSALAYVVTEPNVPTLGASGAVFGLLGALVVQMRAAREDLRPVAVLVAVLLLLSFLPRGGEGAWSVSWELHVGGLLTGVLIGAGMFRTGTASGRAGAGAAWGACGAVFVLVVAAVLMRTAELT</sequence>
<evidence type="ECO:0000256" key="4">
    <source>
        <dbReference type="ARBA" id="ARBA00022801"/>
    </source>
</evidence>
<keyword evidence="10" id="KW-1185">Reference proteome</keyword>
<dbReference type="InterPro" id="IPR050925">
    <property type="entry name" value="Rhomboid_protease_S54"/>
</dbReference>
<keyword evidence="6 7" id="KW-0472">Membrane</keyword>
<comment type="similarity">
    <text evidence="2">Belongs to the peptidase S54 family.</text>
</comment>
<comment type="caution">
    <text evidence="9">The sequence shown here is derived from an EMBL/GenBank/DDBJ whole genome shotgun (WGS) entry which is preliminary data.</text>
</comment>
<evidence type="ECO:0000313" key="9">
    <source>
        <dbReference type="EMBL" id="MCB5178112.1"/>
    </source>
</evidence>
<accession>A0ABS8B0K8</accession>
<keyword evidence="3 7" id="KW-0812">Transmembrane</keyword>
<feature type="transmembrane region" description="Helical" evidence="7">
    <location>
        <begin position="81"/>
        <end position="100"/>
    </location>
</feature>
<dbReference type="InterPro" id="IPR022764">
    <property type="entry name" value="Peptidase_S54_rhomboid_dom"/>
</dbReference>
<evidence type="ECO:0000256" key="5">
    <source>
        <dbReference type="ARBA" id="ARBA00022989"/>
    </source>
</evidence>
<keyword evidence="9" id="KW-0645">Protease</keyword>
<dbReference type="PANTHER" id="PTHR43731">
    <property type="entry name" value="RHOMBOID PROTEASE"/>
    <property type="match status" value="1"/>
</dbReference>
<evidence type="ECO:0000313" key="10">
    <source>
        <dbReference type="Proteomes" id="UP001199054"/>
    </source>
</evidence>
<evidence type="ECO:0000256" key="3">
    <source>
        <dbReference type="ARBA" id="ARBA00022692"/>
    </source>
</evidence>
<evidence type="ECO:0000259" key="8">
    <source>
        <dbReference type="Pfam" id="PF01694"/>
    </source>
</evidence>
<dbReference type="RefSeq" id="WP_226724507.1">
    <property type="nucleotide sequence ID" value="NZ_JAJAUY010000003.1"/>
</dbReference>
<dbReference type="InterPro" id="IPR035952">
    <property type="entry name" value="Rhomboid-like_sf"/>
</dbReference>
<dbReference type="Proteomes" id="UP001199054">
    <property type="component" value="Unassembled WGS sequence"/>
</dbReference>
<evidence type="ECO:0000256" key="2">
    <source>
        <dbReference type="ARBA" id="ARBA00009045"/>
    </source>
</evidence>
<feature type="transmembrane region" description="Helical" evidence="7">
    <location>
        <begin position="183"/>
        <end position="203"/>
    </location>
</feature>
<dbReference type="GO" id="GO:0008233">
    <property type="term" value="F:peptidase activity"/>
    <property type="evidence" value="ECO:0007669"/>
    <property type="project" value="UniProtKB-KW"/>
</dbReference>
<dbReference type="EMBL" id="JAJAUY010000003">
    <property type="protein sequence ID" value="MCB5178112.1"/>
    <property type="molecule type" value="Genomic_DNA"/>
</dbReference>
<keyword evidence="5 7" id="KW-1133">Transmembrane helix</keyword>